<comment type="similarity">
    <text evidence="1">Belongs to the MreC family.</text>
</comment>
<sequence length="273" mass="30126">MYVFRRWWERYGVQTVLAVLALVAAGLVRHTNGAVLFEMYQALARPFEANPAQQEQLVNARIRELEQRLAEQERQNQSLKQLVGAVGDRDRQPIFAPAIGRSAHHWWNHIILGRGRRDGLKKGYIVTAPGGLVGRISSVTDRTSRVLLISDPTSRVGVTIGRSRSMGFLRGQGTERAVMEFFDKVPDVKAGDTVSTSSLSQLFPPGTPVGSVESVKLNASPAPEATVKLSAPIGNLEWALVEPNRPISETSSDTTLDAEEQPQEEREDGFEEN</sequence>
<evidence type="ECO:0000256" key="2">
    <source>
        <dbReference type="ARBA" id="ARBA00013855"/>
    </source>
</evidence>
<protein>
    <recommendedName>
        <fullName evidence="2">Cell shape-determining protein MreC</fullName>
    </recommendedName>
    <alternativeName>
        <fullName evidence="4">Cell shape protein MreC</fullName>
    </alternativeName>
</protein>
<evidence type="ECO:0000256" key="6">
    <source>
        <dbReference type="SAM" id="MobiDB-lite"/>
    </source>
</evidence>
<feature type="domain" description="Rod shape-determining protein MreC beta-barrel core" evidence="7">
    <location>
        <begin position="99"/>
        <end position="241"/>
    </location>
</feature>
<comment type="caution">
    <text evidence="8">The sequence shown here is derived from an EMBL/GenBank/DDBJ whole genome shotgun (WGS) entry which is preliminary data.</text>
</comment>
<dbReference type="InterPro" id="IPR042175">
    <property type="entry name" value="Cell/Rod_MreC_2"/>
</dbReference>
<evidence type="ECO:0000259" key="7">
    <source>
        <dbReference type="Pfam" id="PF04085"/>
    </source>
</evidence>
<evidence type="ECO:0000256" key="1">
    <source>
        <dbReference type="ARBA" id="ARBA00009369"/>
    </source>
</evidence>
<dbReference type="NCBIfam" id="TIGR00219">
    <property type="entry name" value="mreC"/>
    <property type="match status" value="1"/>
</dbReference>
<keyword evidence="5" id="KW-0175">Coiled coil</keyword>
<dbReference type="GO" id="GO:0008360">
    <property type="term" value="P:regulation of cell shape"/>
    <property type="evidence" value="ECO:0007669"/>
    <property type="project" value="UniProtKB-KW"/>
</dbReference>
<evidence type="ECO:0000256" key="5">
    <source>
        <dbReference type="SAM" id="Coils"/>
    </source>
</evidence>
<feature type="coiled-coil region" evidence="5">
    <location>
        <begin position="55"/>
        <end position="82"/>
    </location>
</feature>
<feature type="region of interest" description="Disordered" evidence="6">
    <location>
        <begin position="242"/>
        <end position="273"/>
    </location>
</feature>
<dbReference type="PANTHER" id="PTHR34138">
    <property type="entry name" value="CELL SHAPE-DETERMINING PROTEIN MREC"/>
    <property type="match status" value="1"/>
</dbReference>
<dbReference type="Proteomes" id="UP000621799">
    <property type="component" value="Unassembled WGS sequence"/>
</dbReference>
<dbReference type="Gene3D" id="2.40.10.340">
    <property type="entry name" value="Rod shape-determining protein MreC, domain 1"/>
    <property type="match status" value="1"/>
</dbReference>
<reference evidence="8" key="1">
    <citation type="submission" date="2020-10" db="EMBL/GenBank/DDBJ databases">
        <authorList>
            <person name="Castelo-Branco R."/>
            <person name="Eusebio N."/>
            <person name="Adriana R."/>
            <person name="Vieira A."/>
            <person name="Brugerolle De Fraissinette N."/>
            <person name="Rezende De Castro R."/>
            <person name="Schneider M.P."/>
            <person name="Vasconcelos V."/>
            <person name="Leao P.N."/>
        </authorList>
    </citation>
    <scope>NUCLEOTIDE SEQUENCE</scope>
    <source>
        <strain evidence="8">LEGE 11467</strain>
    </source>
</reference>
<dbReference type="InterPro" id="IPR055342">
    <property type="entry name" value="MreC_beta-barrel_core"/>
</dbReference>
<dbReference type="Pfam" id="PF04085">
    <property type="entry name" value="MreC"/>
    <property type="match status" value="1"/>
</dbReference>
<dbReference type="NCBIfam" id="NF010527">
    <property type="entry name" value="PRK13922.6-2"/>
    <property type="match status" value="1"/>
</dbReference>
<dbReference type="PANTHER" id="PTHR34138:SF1">
    <property type="entry name" value="CELL SHAPE-DETERMINING PROTEIN MREC"/>
    <property type="match status" value="1"/>
</dbReference>
<accession>A0A928VWR4</accession>
<dbReference type="InterPro" id="IPR042177">
    <property type="entry name" value="Cell/Rod_1"/>
</dbReference>
<keyword evidence="9" id="KW-1185">Reference proteome</keyword>
<dbReference type="AlphaFoldDB" id="A0A928VWR4"/>
<evidence type="ECO:0000256" key="3">
    <source>
        <dbReference type="ARBA" id="ARBA00022960"/>
    </source>
</evidence>
<dbReference type="Gene3D" id="2.40.10.350">
    <property type="entry name" value="Rod shape-determining protein MreC, domain 2"/>
    <property type="match status" value="1"/>
</dbReference>
<name>A0A928VWR4_9CYAN</name>
<evidence type="ECO:0000313" key="9">
    <source>
        <dbReference type="Proteomes" id="UP000621799"/>
    </source>
</evidence>
<organism evidence="8 9">
    <name type="scientific">Zarconia navalis LEGE 11467</name>
    <dbReference type="NCBI Taxonomy" id="1828826"/>
    <lineage>
        <taxon>Bacteria</taxon>
        <taxon>Bacillati</taxon>
        <taxon>Cyanobacteriota</taxon>
        <taxon>Cyanophyceae</taxon>
        <taxon>Oscillatoriophycideae</taxon>
        <taxon>Oscillatoriales</taxon>
        <taxon>Oscillatoriales incertae sedis</taxon>
        <taxon>Zarconia</taxon>
        <taxon>Zarconia navalis</taxon>
    </lineage>
</organism>
<evidence type="ECO:0000256" key="4">
    <source>
        <dbReference type="ARBA" id="ARBA00032089"/>
    </source>
</evidence>
<proteinExistence type="inferred from homology"/>
<dbReference type="GO" id="GO:0005886">
    <property type="term" value="C:plasma membrane"/>
    <property type="evidence" value="ECO:0007669"/>
    <property type="project" value="TreeGrafter"/>
</dbReference>
<dbReference type="InterPro" id="IPR007221">
    <property type="entry name" value="MreC"/>
</dbReference>
<keyword evidence="3" id="KW-0133">Cell shape</keyword>
<feature type="compositionally biased region" description="Acidic residues" evidence="6">
    <location>
        <begin position="256"/>
        <end position="273"/>
    </location>
</feature>
<gene>
    <name evidence="8" type="primary">mreC</name>
    <name evidence="8" type="ORF">IQ235_05045</name>
</gene>
<dbReference type="EMBL" id="JADEXN010000060">
    <property type="protein sequence ID" value="MBE9040157.1"/>
    <property type="molecule type" value="Genomic_DNA"/>
</dbReference>
<evidence type="ECO:0000313" key="8">
    <source>
        <dbReference type="EMBL" id="MBE9040157.1"/>
    </source>
</evidence>